<evidence type="ECO:0000256" key="2">
    <source>
        <dbReference type="ARBA" id="ARBA00004496"/>
    </source>
</evidence>
<dbReference type="InterPro" id="IPR015943">
    <property type="entry name" value="WD40/YVTN_repeat-like_dom_sf"/>
</dbReference>
<dbReference type="PROSITE" id="PS50294">
    <property type="entry name" value="WD_REPEATS_REGION"/>
    <property type="match status" value="2"/>
</dbReference>
<evidence type="ECO:0000313" key="14">
    <source>
        <dbReference type="Proteomes" id="UP001620645"/>
    </source>
</evidence>
<dbReference type="GO" id="GO:0005634">
    <property type="term" value="C:nucleus"/>
    <property type="evidence" value="ECO:0007669"/>
    <property type="project" value="UniProtKB-SubCell"/>
</dbReference>
<proteinExistence type="inferred from homology"/>
<evidence type="ECO:0000256" key="11">
    <source>
        <dbReference type="PROSITE-ProRule" id="PRU00221"/>
    </source>
</evidence>
<evidence type="ECO:0000256" key="10">
    <source>
        <dbReference type="ARBA" id="ARBA00023242"/>
    </source>
</evidence>
<accession>A0ABD2I1Z4</accession>
<keyword evidence="8" id="KW-0819">tRNA processing</keyword>
<evidence type="ECO:0000256" key="1">
    <source>
        <dbReference type="ARBA" id="ARBA00004123"/>
    </source>
</evidence>
<dbReference type="GO" id="GO:0005737">
    <property type="term" value="C:cytoplasm"/>
    <property type="evidence" value="ECO:0007669"/>
    <property type="project" value="UniProtKB-SubCell"/>
</dbReference>
<dbReference type="InterPro" id="IPR036322">
    <property type="entry name" value="WD40_repeat_dom_sf"/>
</dbReference>
<comment type="pathway">
    <text evidence="3">tRNA modification; 5-methoxycarbonylmethyl-2-thiouridine-tRNA biosynthesis.</text>
</comment>
<keyword evidence="10" id="KW-0539">Nucleus</keyword>
<dbReference type="InterPro" id="IPR037289">
    <property type="entry name" value="Elp2"/>
</dbReference>
<evidence type="ECO:0000256" key="9">
    <source>
        <dbReference type="ARBA" id="ARBA00022737"/>
    </source>
</evidence>
<dbReference type="SMART" id="SM00320">
    <property type="entry name" value="WD40"/>
    <property type="match status" value="8"/>
</dbReference>
<protein>
    <recommendedName>
        <fullName evidence="5">Elongator complex protein 2</fullName>
    </recommendedName>
</protein>
<dbReference type="InterPro" id="IPR001680">
    <property type="entry name" value="WD40_rpt"/>
</dbReference>
<dbReference type="GO" id="GO:0008033">
    <property type="term" value="P:tRNA processing"/>
    <property type="evidence" value="ECO:0007669"/>
    <property type="project" value="UniProtKB-KW"/>
</dbReference>
<name>A0ABD2I1Z4_HETSC</name>
<evidence type="ECO:0000313" key="13">
    <source>
        <dbReference type="EMBL" id="KAL3070163.1"/>
    </source>
</evidence>
<keyword evidence="7 11" id="KW-0853">WD repeat</keyword>
<feature type="repeat" description="WD" evidence="11">
    <location>
        <begin position="378"/>
        <end position="410"/>
    </location>
</feature>
<evidence type="ECO:0000256" key="5">
    <source>
        <dbReference type="ARBA" id="ARBA00020267"/>
    </source>
</evidence>
<sequence length="901" mass="99131">MGTAQLAAANSPRPSRREKLAAGANSPRAFSPRGQLAAANSPRLIILHTSHQFIYCFLMTTEPNGVVVDHHQQQLLFASTACACRPNTMEWCKTTSFIVFASQRTICIVSDQLPYHRIIETVERAHLAGELSGGGTIGNCNKSEVSSLFCTAASSGELAIWKMFKTPTTTIADDGSSRHVMCIKRINKKASIELSKMAAYTRDTDDVLLAILQFDHIDVQFLNLDDNDDQIGAAAAVLSLKFGSAIPSTFELSHICGAVVMAVGLSNGMIDIFVSETNSYSVQKKLSLDLCGSNKSWTRALAFNVGEDGHCHNLSLAAATDGLIKIWQFVGGGGDQLTVTPLANDDDDDDHQLKMNQQTFCIENGVAHPISVTLESVLHAQTGPIYALAWHPNRLELLSSGANQTVVRWSYSVSDSIWLPVSRFGDIVGDEVNCYDITYSPCGRYALCHSFLGGFHFWEIDSKDVVLPKCFPISGHFAEVTDLCWSPDGSFLLSCSADMTTRIFAKHKQLDFFFEIARPQTHGHPINCLTSVDRNLFVSGGEEKIFRVFQATSSFAQNLANLSDCSTKTDPMSGDACLSSRCLPIAAAFQTELTLTNTAVTEFDDGEGGNDKAGQGGQGDAFAPAKSLLFTEPPREDQLSKLTLFPEEHKLYGHGFEVFSCASSRNGRVLATCCKASHSEHAAILLWDTRTWKLMNTLKAHQLTVTRLSFSYDDQFLLSVSRDRNWALFRRPTDAPSPFAYTSFQVSAKGQGHSRIIWDCAWASDAHLFATCSRDKALKVWRICAAVEHQQQQHDEELEEVKQIATFVGPAPQTAVDLAPRKIQERFYLIAVGFENGAIVLLEFDPISKVLQMRLQSSHFHSGSISRLRFCSAVDTKKEKSDHFLLASASCCIVKIHRIEQ</sequence>
<dbReference type="PANTHER" id="PTHR44111">
    <property type="entry name" value="ELONGATOR COMPLEX PROTEIN 2"/>
    <property type="match status" value="1"/>
</dbReference>
<keyword evidence="6" id="KW-0963">Cytoplasm</keyword>
<feature type="region of interest" description="Disordered" evidence="12">
    <location>
        <begin position="1"/>
        <end position="33"/>
    </location>
</feature>
<comment type="similarity">
    <text evidence="4">Belongs to the WD repeat ELP2 family.</text>
</comment>
<evidence type="ECO:0000256" key="4">
    <source>
        <dbReference type="ARBA" id="ARBA00005881"/>
    </source>
</evidence>
<dbReference type="AlphaFoldDB" id="A0ABD2I1Z4"/>
<dbReference type="SUPFAM" id="SSF50978">
    <property type="entry name" value="WD40 repeat-like"/>
    <property type="match status" value="3"/>
</dbReference>
<dbReference type="Pfam" id="PF00400">
    <property type="entry name" value="WD40"/>
    <property type="match status" value="5"/>
</dbReference>
<evidence type="ECO:0000256" key="3">
    <source>
        <dbReference type="ARBA" id="ARBA00005043"/>
    </source>
</evidence>
<reference evidence="13 14" key="1">
    <citation type="submission" date="2024-10" db="EMBL/GenBank/DDBJ databases">
        <authorList>
            <person name="Kim D."/>
        </authorList>
    </citation>
    <scope>NUCLEOTIDE SEQUENCE [LARGE SCALE GENOMIC DNA]</scope>
    <source>
        <strain evidence="13">Taebaek</strain>
    </source>
</reference>
<keyword evidence="9" id="KW-0677">Repeat</keyword>
<feature type="repeat" description="WD" evidence="11">
    <location>
        <begin position="473"/>
        <end position="504"/>
    </location>
</feature>
<dbReference type="PANTHER" id="PTHR44111:SF1">
    <property type="entry name" value="ELONGATOR COMPLEX PROTEIN 2"/>
    <property type="match status" value="1"/>
</dbReference>
<evidence type="ECO:0000256" key="6">
    <source>
        <dbReference type="ARBA" id="ARBA00022490"/>
    </source>
</evidence>
<keyword evidence="14" id="KW-1185">Reference proteome</keyword>
<dbReference type="Proteomes" id="UP001620645">
    <property type="component" value="Unassembled WGS sequence"/>
</dbReference>
<gene>
    <name evidence="13" type="ORF">niasHS_016872</name>
</gene>
<organism evidence="13 14">
    <name type="scientific">Heterodera schachtii</name>
    <name type="common">Sugarbeet cyst nematode worm</name>
    <name type="synonym">Tylenchus schachtii</name>
    <dbReference type="NCBI Taxonomy" id="97005"/>
    <lineage>
        <taxon>Eukaryota</taxon>
        <taxon>Metazoa</taxon>
        <taxon>Ecdysozoa</taxon>
        <taxon>Nematoda</taxon>
        <taxon>Chromadorea</taxon>
        <taxon>Rhabditida</taxon>
        <taxon>Tylenchina</taxon>
        <taxon>Tylenchomorpha</taxon>
        <taxon>Tylenchoidea</taxon>
        <taxon>Heteroderidae</taxon>
        <taxon>Heteroderinae</taxon>
        <taxon>Heterodera</taxon>
    </lineage>
</organism>
<evidence type="ECO:0000256" key="8">
    <source>
        <dbReference type="ARBA" id="ARBA00022694"/>
    </source>
</evidence>
<comment type="subcellular location">
    <subcellularLocation>
        <location evidence="2">Cytoplasm</location>
    </subcellularLocation>
    <subcellularLocation>
        <location evidence="1">Nucleus</location>
    </subcellularLocation>
</comment>
<dbReference type="Gene3D" id="2.130.10.10">
    <property type="entry name" value="YVTN repeat-like/Quinoprotein amine dehydrogenase"/>
    <property type="match status" value="2"/>
</dbReference>
<dbReference type="EMBL" id="JBICCN010000417">
    <property type="protein sequence ID" value="KAL3070163.1"/>
    <property type="molecule type" value="Genomic_DNA"/>
</dbReference>
<comment type="caution">
    <text evidence="13">The sequence shown here is derived from an EMBL/GenBank/DDBJ whole genome shotgun (WGS) entry which is preliminary data.</text>
</comment>
<feature type="repeat" description="WD" evidence="11">
    <location>
        <begin position="750"/>
        <end position="783"/>
    </location>
</feature>
<evidence type="ECO:0000256" key="12">
    <source>
        <dbReference type="SAM" id="MobiDB-lite"/>
    </source>
</evidence>
<dbReference type="PROSITE" id="PS50082">
    <property type="entry name" value="WD_REPEATS_2"/>
    <property type="match status" value="3"/>
</dbReference>
<evidence type="ECO:0000256" key="7">
    <source>
        <dbReference type="ARBA" id="ARBA00022574"/>
    </source>
</evidence>